<evidence type="ECO:0000259" key="1">
    <source>
        <dbReference type="Pfam" id="PF24573"/>
    </source>
</evidence>
<dbReference type="AlphaFoldDB" id="A0AAV2TBE2"/>
<reference evidence="3" key="1">
    <citation type="submission" date="2024-06" db="EMBL/GenBank/DDBJ databases">
        <authorList>
            <person name="Liu X."/>
            <person name="Lenzi L."/>
            <person name="Haldenby T S."/>
            <person name="Uol C."/>
        </authorList>
    </citation>
    <scope>NUCLEOTIDE SEQUENCE</scope>
</reference>
<dbReference type="InterPro" id="IPR056497">
    <property type="entry name" value="HEAT_DAAF5"/>
</dbReference>
<dbReference type="SUPFAM" id="SSF48371">
    <property type="entry name" value="ARM repeat"/>
    <property type="match status" value="1"/>
</dbReference>
<evidence type="ECO:0000313" key="4">
    <source>
        <dbReference type="Proteomes" id="UP001497525"/>
    </source>
</evidence>
<comment type="caution">
    <text evidence="3">The sequence shown here is derived from an EMBL/GenBank/DDBJ whole genome shotgun (WGS) entry which is preliminary data.</text>
</comment>
<dbReference type="Pfam" id="PF25757">
    <property type="entry name" value="TPR_DNAAF5"/>
    <property type="match status" value="1"/>
</dbReference>
<evidence type="ECO:0000313" key="3">
    <source>
        <dbReference type="EMBL" id="CAL5134080.1"/>
    </source>
</evidence>
<accession>A0AAV2TBE2</accession>
<protein>
    <submittedName>
        <fullName evidence="3">Uncharacterized protein</fullName>
    </submittedName>
</protein>
<name>A0AAV2TBE2_CALDB</name>
<dbReference type="Gene3D" id="1.25.10.10">
    <property type="entry name" value="Leucine-rich Repeat Variant"/>
    <property type="match status" value="1"/>
</dbReference>
<organism evidence="3 4">
    <name type="scientific">Calicophoron daubneyi</name>
    <name type="common">Rumen fluke</name>
    <name type="synonym">Paramphistomum daubneyi</name>
    <dbReference type="NCBI Taxonomy" id="300641"/>
    <lineage>
        <taxon>Eukaryota</taxon>
        <taxon>Metazoa</taxon>
        <taxon>Spiralia</taxon>
        <taxon>Lophotrochozoa</taxon>
        <taxon>Platyhelminthes</taxon>
        <taxon>Trematoda</taxon>
        <taxon>Digenea</taxon>
        <taxon>Plagiorchiida</taxon>
        <taxon>Pronocephalata</taxon>
        <taxon>Paramphistomoidea</taxon>
        <taxon>Paramphistomidae</taxon>
        <taxon>Calicophoron</taxon>
    </lineage>
</organism>
<proteinExistence type="predicted"/>
<evidence type="ECO:0000259" key="2">
    <source>
        <dbReference type="Pfam" id="PF25757"/>
    </source>
</evidence>
<sequence length="290" mass="32185">MRDPKLDRNLVLLAADDRFVRRNALKVVQTAIKHAGKSNCEDFPLAVYVSHLSLSLNDTAEVNRKLAVVVNKDLIDAVPSVSVILPSLLPAPTKRLGQKGVIGPSEELRLETLRLLKTVLDKSVDVNPYVDDYPSIFRVTISDAFYELLPLILSGFTDDSEEIRGLTADSSHDVGLEFEKESEEQLKDKVDFDKGPPLHCSLGCKRPVVGCRELVYRSASRLLPALCRDLSDWQEATRTKAPALLPILVVHLEESTTQHTQHLITGLTTGLAYSFTPHVDLTRYFGAICE</sequence>
<gene>
    <name evidence="3" type="ORF">CDAUBV1_LOCUS7308</name>
</gene>
<dbReference type="InterPro" id="IPR011989">
    <property type="entry name" value="ARM-like"/>
</dbReference>
<dbReference type="EMBL" id="CAXLJL010000179">
    <property type="protein sequence ID" value="CAL5134080.1"/>
    <property type="molecule type" value="Genomic_DNA"/>
</dbReference>
<feature type="domain" description="Dynein axonemal assembly factor 5 HEAT-repeat" evidence="1">
    <location>
        <begin position="200"/>
        <end position="269"/>
    </location>
</feature>
<dbReference type="InterPro" id="IPR052623">
    <property type="entry name" value="DAAF5"/>
</dbReference>
<dbReference type="PANTHER" id="PTHR16216:SF2">
    <property type="entry name" value="DYNEIN AXONEMAL ASSEMBLY FACTOR 5"/>
    <property type="match status" value="1"/>
</dbReference>
<feature type="domain" description="Dynein axonemal assembly factor 5 TPR repeats" evidence="2">
    <location>
        <begin position="13"/>
        <end position="147"/>
    </location>
</feature>
<dbReference type="InterPro" id="IPR016024">
    <property type="entry name" value="ARM-type_fold"/>
</dbReference>
<dbReference type="Proteomes" id="UP001497525">
    <property type="component" value="Unassembled WGS sequence"/>
</dbReference>
<dbReference type="PANTHER" id="PTHR16216">
    <property type="entry name" value="DYNEIN ASSEMBLY FACTOR 5, AXONEMAL"/>
    <property type="match status" value="1"/>
</dbReference>
<dbReference type="Pfam" id="PF24573">
    <property type="entry name" value="HEAT_DAAF5"/>
    <property type="match status" value="1"/>
</dbReference>
<dbReference type="InterPro" id="IPR057978">
    <property type="entry name" value="TPR_DAAF5"/>
</dbReference>